<dbReference type="AlphaFoldDB" id="A0AAV4NPG8"/>
<protein>
    <submittedName>
        <fullName evidence="2">Uncharacterized protein</fullName>
    </submittedName>
</protein>
<organism evidence="2 3">
    <name type="scientific">Caerostris extrusa</name>
    <name type="common">Bark spider</name>
    <name type="synonym">Caerostris bankana</name>
    <dbReference type="NCBI Taxonomy" id="172846"/>
    <lineage>
        <taxon>Eukaryota</taxon>
        <taxon>Metazoa</taxon>
        <taxon>Ecdysozoa</taxon>
        <taxon>Arthropoda</taxon>
        <taxon>Chelicerata</taxon>
        <taxon>Arachnida</taxon>
        <taxon>Araneae</taxon>
        <taxon>Araneomorphae</taxon>
        <taxon>Entelegynae</taxon>
        <taxon>Araneoidea</taxon>
        <taxon>Araneidae</taxon>
        <taxon>Caerostris</taxon>
    </lineage>
</organism>
<accession>A0AAV4NPG8</accession>
<dbReference type="Proteomes" id="UP001054945">
    <property type="component" value="Unassembled WGS sequence"/>
</dbReference>
<proteinExistence type="predicted"/>
<evidence type="ECO:0000313" key="2">
    <source>
        <dbReference type="EMBL" id="GIX85655.1"/>
    </source>
</evidence>
<sequence>MKVDQRCQQKKSKGLRFREREDHATSPESSIHLPDYVAWRSFRTVMGKCGCRREMDSAPLCMNQMFCWTVASTP</sequence>
<gene>
    <name evidence="2" type="ORF">CEXT_460491</name>
</gene>
<reference evidence="2 3" key="1">
    <citation type="submission" date="2021-06" db="EMBL/GenBank/DDBJ databases">
        <title>Caerostris extrusa draft genome.</title>
        <authorList>
            <person name="Kono N."/>
            <person name="Arakawa K."/>
        </authorList>
    </citation>
    <scope>NUCLEOTIDE SEQUENCE [LARGE SCALE GENOMIC DNA]</scope>
</reference>
<feature type="compositionally biased region" description="Basic and acidic residues" evidence="1">
    <location>
        <begin position="16"/>
        <end position="25"/>
    </location>
</feature>
<evidence type="ECO:0000313" key="3">
    <source>
        <dbReference type="Proteomes" id="UP001054945"/>
    </source>
</evidence>
<comment type="caution">
    <text evidence="2">The sequence shown here is derived from an EMBL/GenBank/DDBJ whole genome shotgun (WGS) entry which is preliminary data.</text>
</comment>
<feature type="region of interest" description="Disordered" evidence="1">
    <location>
        <begin position="1"/>
        <end position="29"/>
    </location>
</feature>
<keyword evidence="3" id="KW-1185">Reference proteome</keyword>
<name>A0AAV4NPG8_CAEEX</name>
<evidence type="ECO:0000256" key="1">
    <source>
        <dbReference type="SAM" id="MobiDB-lite"/>
    </source>
</evidence>
<dbReference type="EMBL" id="BPLR01003536">
    <property type="protein sequence ID" value="GIX85655.1"/>
    <property type="molecule type" value="Genomic_DNA"/>
</dbReference>